<evidence type="ECO:0000256" key="1">
    <source>
        <dbReference type="SAM" id="Phobius"/>
    </source>
</evidence>
<protein>
    <submittedName>
        <fullName evidence="2">Uncharacterized protein</fullName>
    </submittedName>
</protein>
<comment type="caution">
    <text evidence="2">The sequence shown here is derived from an EMBL/GenBank/DDBJ whole genome shotgun (WGS) entry which is preliminary data.</text>
</comment>
<proteinExistence type="predicted"/>
<sequence>MVVHVPHSHSLPHHPSGGAGEKCSLVEYVVKKYYLLLALVVIVNLLAIPVAFFIGYSYGPNTLL</sequence>
<accession>A0A7C4BC35</accession>
<gene>
    <name evidence="2" type="ORF">ENV14_04825</name>
</gene>
<reference evidence="2" key="1">
    <citation type="journal article" date="2020" name="mSystems">
        <title>Genome- and Community-Level Interaction Insights into Carbon Utilization and Element Cycling Functions of Hydrothermarchaeota in Hydrothermal Sediment.</title>
        <authorList>
            <person name="Zhou Z."/>
            <person name="Liu Y."/>
            <person name="Xu W."/>
            <person name="Pan J."/>
            <person name="Luo Z.H."/>
            <person name="Li M."/>
        </authorList>
    </citation>
    <scope>NUCLEOTIDE SEQUENCE [LARGE SCALE GENOMIC DNA]</scope>
    <source>
        <strain evidence="2">SpSt-732</strain>
    </source>
</reference>
<keyword evidence="1" id="KW-0812">Transmembrane</keyword>
<keyword evidence="1" id="KW-1133">Transmembrane helix</keyword>
<keyword evidence="1" id="KW-0472">Membrane</keyword>
<feature type="transmembrane region" description="Helical" evidence="1">
    <location>
        <begin position="34"/>
        <end position="58"/>
    </location>
</feature>
<evidence type="ECO:0000313" key="2">
    <source>
        <dbReference type="EMBL" id="HGI87699.1"/>
    </source>
</evidence>
<dbReference type="EMBL" id="DTFF01000042">
    <property type="protein sequence ID" value="HGI87699.1"/>
    <property type="molecule type" value="Genomic_DNA"/>
</dbReference>
<name>A0A7C4BC35_9CREN</name>
<dbReference type="AlphaFoldDB" id="A0A7C4BC35"/>
<organism evidence="2">
    <name type="scientific">Ignisphaera aggregans</name>
    <dbReference type="NCBI Taxonomy" id="334771"/>
    <lineage>
        <taxon>Archaea</taxon>
        <taxon>Thermoproteota</taxon>
        <taxon>Thermoprotei</taxon>
        <taxon>Desulfurococcales</taxon>
        <taxon>Desulfurococcaceae</taxon>
        <taxon>Ignisphaera</taxon>
    </lineage>
</organism>